<dbReference type="PANTHER" id="PTHR43133">
    <property type="entry name" value="RNA POLYMERASE ECF-TYPE SIGMA FACTO"/>
    <property type="match status" value="1"/>
</dbReference>
<dbReference type="EMBL" id="QFPO01000001">
    <property type="protein sequence ID" value="PZQ19871.1"/>
    <property type="molecule type" value="Genomic_DNA"/>
</dbReference>
<evidence type="ECO:0000256" key="3">
    <source>
        <dbReference type="ARBA" id="ARBA00023163"/>
    </source>
</evidence>
<evidence type="ECO:0000313" key="6">
    <source>
        <dbReference type="Proteomes" id="UP000249046"/>
    </source>
</evidence>
<evidence type="ECO:0000259" key="4">
    <source>
        <dbReference type="Pfam" id="PF07638"/>
    </source>
</evidence>
<evidence type="ECO:0000256" key="2">
    <source>
        <dbReference type="ARBA" id="ARBA00023082"/>
    </source>
</evidence>
<reference evidence="5 6" key="1">
    <citation type="submission" date="2017-08" db="EMBL/GenBank/DDBJ databases">
        <title>Infants hospitalized years apart are colonized by the same room-sourced microbial strains.</title>
        <authorList>
            <person name="Brooks B."/>
            <person name="Olm M.R."/>
            <person name="Firek B.A."/>
            <person name="Baker R."/>
            <person name="Thomas B.C."/>
            <person name="Morowitz M.J."/>
            <person name="Banfield J.F."/>
        </authorList>
    </citation>
    <scope>NUCLEOTIDE SEQUENCE [LARGE SCALE GENOMIC DNA]</scope>
    <source>
        <strain evidence="5">S2_005_003_R2_42</strain>
    </source>
</reference>
<dbReference type="Proteomes" id="UP000249046">
    <property type="component" value="Unassembled WGS sequence"/>
</dbReference>
<dbReference type="PANTHER" id="PTHR43133:SF39">
    <property type="entry name" value="SIMILAR TO RNA POLYMERASE SIGMA-E FACTOR"/>
    <property type="match status" value="1"/>
</dbReference>
<dbReference type="Pfam" id="PF07638">
    <property type="entry name" value="Sigma70_ECF"/>
    <property type="match status" value="1"/>
</dbReference>
<dbReference type="InterPro" id="IPR013324">
    <property type="entry name" value="RNA_pol_sigma_r3/r4-like"/>
</dbReference>
<keyword evidence="1" id="KW-0805">Transcription regulation</keyword>
<proteinExistence type="predicted"/>
<keyword evidence="3" id="KW-0804">Transcription</keyword>
<dbReference type="NCBIfam" id="TIGR02999">
    <property type="entry name" value="Sig-70_X6"/>
    <property type="match status" value="1"/>
</dbReference>
<dbReference type="InterPro" id="IPR039425">
    <property type="entry name" value="RNA_pol_sigma-70-like"/>
</dbReference>
<feature type="domain" description="RNA polymerase sigma-70 ECF-like HTH" evidence="4">
    <location>
        <begin position="193"/>
        <end position="353"/>
    </location>
</feature>
<dbReference type="InterPro" id="IPR014284">
    <property type="entry name" value="RNA_pol_sigma-70_dom"/>
</dbReference>
<dbReference type="Gene3D" id="1.10.10.10">
    <property type="entry name" value="Winged helix-like DNA-binding domain superfamily/Winged helix DNA-binding domain"/>
    <property type="match status" value="1"/>
</dbReference>
<evidence type="ECO:0000313" key="5">
    <source>
        <dbReference type="EMBL" id="PZQ19871.1"/>
    </source>
</evidence>
<organism evidence="5 6">
    <name type="scientific">Rhodanobacter denitrificans</name>
    <dbReference type="NCBI Taxonomy" id="666685"/>
    <lineage>
        <taxon>Bacteria</taxon>
        <taxon>Pseudomonadati</taxon>
        <taxon>Pseudomonadota</taxon>
        <taxon>Gammaproteobacteria</taxon>
        <taxon>Lysobacterales</taxon>
        <taxon>Rhodanobacteraceae</taxon>
        <taxon>Rhodanobacter</taxon>
    </lineage>
</organism>
<name>A0A2W5KS19_9GAMM</name>
<dbReference type="InterPro" id="IPR011517">
    <property type="entry name" value="RNA_pol_sigma70_ECF-like"/>
</dbReference>
<dbReference type="GO" id="GO:0016987">
    <property type="term" value="F:sigma factor activity"/>
    <property type="evidence" value="ECO:0007669"/>
    <property type="project" value="UniProtKB-KW"/>
</dbReference>
<evidence type="ECO:0000256" key="1">
    <source>
        <dbReference type="ARBA" id="ARBA00023015"/>
    </source>
</evidence>
<accession>A0A2W5KS19</accession>
<gene>
    <name evidence="5" type="ORF">DI564_01105</name>
</gene>
<protein>
    <recommendedName>
        <fullName evidence="4">RNA polymerase sigma-70 ECF-like HTH domain-containing protein</fullName>
    </recommendedName>
</protein>
<dbReference type="InterPro" id="IPR036388">
    <property type="entry name" value="WH-like_DNA-bd_sf"/>
</dbReference>
<dbReference type="SUPFAM" id="SSF88659">
    <property type="entry name" value="Sigma3 and sigma4 domains of RNA polymerase sigma factors"/>
    <property type="match status" value="1"/>
</dbReference>
<dbReference type="AlphaFoldDB" id="A0A2W5KS19"/>
<dbReference type="GO" id="GO:0006352">
    <property type="term" value="P:DNA-templated transcription initiation"/>
    <property type="evidence" value="ECO:0007669"/>
    <property type="project" value="InterPro"/>
</dbReference>
<sequence>MPPPSSSPAWSPPVISRLRRVKLPLPRSASTERDWPPAPLSVVLPLGAALVQASQPPTISTFWSVFVLTWMPVQFTVRTMRTTSAPVLPAAESSAACRVLCVQVPPGPTENVAAAAIGAKDGRTSASASWNAVVRNRMGSSPSMGRCGEHPAAAIRDIGVPAPGRGSRITAMGKTDDEAGAGEPQADAGARGVDELFSEVYARLKAMASRKAAAGGATLDTTALVHELYLRMQRGDALRFEAPAQFFGYAARAMRHLLANRARDRLRLRAAGAWARVTLDAHDEQLAVENANEALALEESLQALEARHSRAARVIELRYFAGLPVEQVAELLEVDRRTVHRDWRFARAFLNARLG</sequence>
<keyword evidence="2" id="KW-0731">Sigma factor</keyword>
<dbReference type="InterPro" id="IPR053812">
    <property type="entry name" value="HTH_Sigma70_ECF-like"/>
</dbReference>
<dbReference type="NCBIfam" id="TIGR02937">
    <property type="entry name" value="sigma70-ECF"/>
    <property type="match status" value="1"/>
</dbReference>
<comment type="caution">
    <text evidence="5">The sequence shown here is derived from an EMBL/GenBank/DDBJ whole genome shotgun (WGS) entry which is preliminary data.</text>
</comment>